<feature type="chain" id="PRO_5039148146" evidence="2">
    <location>
        <begin position="36"/>
        <end position="294"/>
    </location>
</feature>
<comment type="caution">
    <text evidence="3">The sequence shown here is derived from an EMBL/GenBank/DDBJ whole genome shotgun (WGS) entry which is preliminary data.</text>
</comment>
<gene>
    <name evidence="3" type="ORF">HNR70_002672</name>
</gene>
<dbReference type="RefSeq" id="WP_184326116.1">
    <property type="nucleotide sequence ID" value="NZ_JACHLZ010000001.1"/>
</dbReference>
<feature type="compositionally biased region" description="Gly residues" evidence="1">
    <location>
        <begin position="76"/>
        <end position="86"/>
    </location>
</feature>
<feature type="compositionally biased region" description="Low complexity" evidence="1">
    <location>
        <begin position="1"/>
        <end position="11"/>
    </location>
</feature>
<dbReference type="EMBL" id="JACHLZ010000001">
    <property type="protein sequence ID" value="MBB5832859.1"/>
    <property type="molecule type" value="Genomic_DNA"/>
</dbReference>
<dbReference type="Proteomes" id="UP000588158">
    <property type="component" value="Unassembled WGS sequence"/>
</dbReference>
<reference evidence="3 4" key="1">
    <citation type="submission" date="2020-08" db="EMBL/GenBank/DDBJ databases">
        <title>Sequencing the genomes of 1000 actinobacteria strains.</title>
        <authorList>
            <person name="Klenk H.-P."/>
        </authorList>
    </citation>
    <scope>NUCLEOTIDE SEQUENCE [LARGE SCALE GENOMIC DNA]</scope>
    <source>
        <strain evidence="3 4">DSM 28796</strain>
    </source>
</reference>
<evidence type="ECO:0000256" key="2">
    <source>
        <dbReference type="SAM" id="SignalP"/>
    </source>
</evidence>
<name>A0A841AC94_9MICO</name>
<proteinExistence type="predicted"/>
<evidence type="ECO:0000313" key="3">
    <source>
        <dbReference type="EMBL" id="MBB5832859.1"/>
    </source>
</evidence>
<keyword evidence="4" id="KW-1185">Reference proteome</keyword>
<keyword evidence="2" id="KW-0732">Signal</keyword>
<protein>
    <submittedName>
        <fullName evidence="3">Uncharacterized protein</fullName>
    </submittedName>
</protein>
<feature type="region of interest" description="Disordered" evidence="1">
    <location>
        <begin position="1"/>
        <end position="20"/>
    </location>
</feature>
<organism evidence="3 4">
    <name type="scientific">Brachybacterium aquaticum</name>
    <dbReference type="NCBI Taxonomy" id="1432564"/>
    <lineage>
        <taxon>Bacteria</taxon>
        <taxon>Bacillati</taxon>
        <taxon>Actinomycetota</taxon>
        <taxon>Actinomycetes</taxon>
        <taxon>Micrococcales</taxon>
        <taxon>Dermabacteraceae</taxon>
        <taxon>Brachybacterium</taxon>
    </lineage>
</organism>
<accession>A0A841AC94</accession>
<dbReference type="AlphaFoldDB" id="A0A841AC94"/>
<evidence type="ECO:0000256" key="1">
    <source>
        <dbReference type="SAM" id="MobiDB-lite"/>
    </source>
</evidence>
<feature type="compositionally biased region" description="Low complexity" evidence="1">
    <location>
        <begin position="87"/>
        <end position="110"/>
    </location>
</feature>
<feature type="region of interest" description="Disordered" evidence="1">
    <location>
        <begin position="40"/>
        <end position="117"/>
    </location>
</feature>
<evidence type="ECO:0000313" key="4">
    <source>
        <dbReference type="Proteomes" id="UP000588158"/>
    </source>
</evidence>
<sequence>MPARRPQPVRTQPRRPQPRAAALLAAALLLAGMLAACGGSVEEPAPTAQDTIPARVGEPRQVPVASAPSGSDEGTAGKGSSAGGPTDGAASDGEAADGRAPGAAPPTRTRISGVWPDESWQVEELPGDACEGRAPQRTRWAIGEARFACGAPADLLIACAPVGGDEALCLQDVSERRAARIHSPAIAGYAEPAMEQPHPMLVVLADGTICEAVGRDDMDHNAGRQSWLHCGEDSALLLDQRSASEYFDREDGLWTAELGVGARAPRTVAVREAVFAATEEDLDEHGWELGWRPE</sequence>
<feature type="signal peptide" evidence="2">
    <location>
        <begin position="1"/>
        <end position="35"/>
    </location>
</feature>